<dbReference type="Proteomes" id="UP001596415">
    <property type="component" value="Unassembled WGS sequence"/>
</dbReference>
<keyword evidence="1" id="KW-0472">Membrane</keyword>
<name>A0ABW2MVZ3_9FLAO</name>
<sequence length="201" mass="22847">MNFLLRVGAYILHPLLMPLIGVIIYYYSTPRFVELPFIQAKVLAVLILTVLIPLILFFLLKNLGVIDSIHLSKVKERIMPLIIQIVLLVLIVKIVFNVFDSPEMYYFFIGILFSTSTALVLAFFKIKASLHQMGIAGVTMFLIALSIHFEINLLLWIALFLIGNGWVATSRLHTTSHTMPELIVGFFIGVIPQLLMVNFWL</sequence>
<feature type="transmembrane region" description="Helical" evidence="1">
    <location>
        <begin position="40"/>
        <end position="60"/>
    </location>
</feature>
<feature type="transmembrane region" description="Helical" evidence="1">
    <location>
        <begin position="7"/>
        <end position="28"/>
    </location>
</feature>
<accession>A0ABW2MVZ3</accession>
<feature type="transmembrane region" description="Helical" evidence="1">
    <location>
        <begin position="136"/>
        <end position="162"/>
    </location>
</feature>
<evidence type="ECO:0008006" key="4">
    <source>
        <dbReference type="Google" id="ProtNLM"/>
    </source>
</evidence>
<feature type="transmembrane region" description="Helical" evidence="1">
    <location>
        <begin position="81"/>
        <end position="99"/>
    </location>
</feature>
<proteinExistence type="predicted"/>
<reference evidence="3" key="1">
    <citation type="journal article" date="2019" name="Int. J. Syst. Evol. Microbiol.">
        <title>The Global Catalogue of Microorganisms (GCM) 10K type strain sequencing project: providing services to taxonomists for standard genome sequencing and annotation.</title>
        <authorList>
            <consortium name="The Broad Institute Genomics Platform"/>
            <consortium name="The Broad Institute Genome Sequencing Center for Infectious Disease"/>
            <person name="Wu L."/>
            <person name="Ma J."/>
        </authorList>
    </citation>
    <scope>NUCLEOTIDE SEQUENCE [LARGE SCALE GENOMIC DNA]</scope>
    <source>
        <strain evidence="3">CGMCC 1.16306</strain>
    </source>
</reference>
<dbReference type="RefSeq" id="WP_380217780.1">
    <property type="nucleotide sequence ID" value="NZ_JBHTBN010000004.1"/>
</dbReference>
<keyword evidence="1" id="KW-0812">Transmembrane</keyword>
<comment type="caution">
    <text evidence="2">The sequence shown here is derived from an EMBL/GenBank/DDBJ whole genome shotgun (WGS) entry which is preliminary data.</text>
</comment>
<keyword evidence="1" id="KW-1133">Transmembrane helix</keyword>
<organism evidence="2 3">
    <name type="scientific">Jejudonia soesokkakensis</name>
    <dbReference type="NCBI Taxonomy" id="1323432"/>
    <lineage>
        <taxon>Bacteria</taxon>
        <taxon>Pseudomonadati</taxon>
        <taxon>Bacteroidota</taxon>
        <taxon>Flavobacteriia</taxon>
        <taxon>Flavobacteriales</taxon>
        <taxon>Flavobacteriaceae</taxon>
        <taxon>Jejudonia</taxon>
    </lineage>
</organism>
<evidence type="ECO:0000313" key="3">
    <source>
        <dbReference type="Proteomes" id="UP001596415"/>
    </source>
</evidence>
<feature type="transmembrane region" description="Helical" evidence="1">
    <location>
        <begin position="105"/>
        <end position="124"/>
    </location>
</feature>
<evidence type="ECO:0000256" key="1">
    <source>
        <dbReference type="SAM" id="Phobius"/>
    </source>
</evidence>
<evidence type="ECO:0000313" key="2">
    <source>
        <dbReference type="EMBL" id="MFC7357910.1"/>
    </source>
</evidence>
<dbReference type="EMBL" id="JBHTBN010000004">
    <property type="protein sequence ID" value="MFC7357910.1"/>
    <property type="molecule type" value="Genomic_DNA"/>
</dbReference>
<feature type="transmembrane region" description="Helical" evidence="1">
    <location>
        <begin position="182"/>
        <end position="200"/>
    </location>
</feature>
<protein>
    <recommendedName>
        <fullName evidence="4">Transmembrane protein</fullName>
    </recommendedName>
</protein>
<gene>
    <name evidence="2" type="ORF">ACFQO1_09445</name>
</gene>
<keyword evidence="3" id="KW-1185">Reference proteome</keyword>